<evidence type="ECO:0000256" key="1">
    <source>
        <dbReference type="ARBA" id="ARBA00004613"/>
    </source>
</evidence>
<feature type="non-terminal residue" evidence="5">
    <location>
        <position position="217"/>
    </location>
</feature>
<keyword evidence="6" id="KW-1185">Reference proteome</keyword>
<comment type="caution">
    <text evidence="5">The sequence shown here is derived from an EMBL/GenBank/DDBJ whole genome shotgun (WGS) entry which is preliminary data.</text>
</comment>
<dbReference type="EMBL" id="JAVXUP010001444">
    <property type="protein sequence ID" value="KAK3011592.1"/>
    <property type="molecule type" value="Genomic_DNA"/>
</dbReference>
<keyword evidence="4" id="KW-0121">Carboxypeptidase</keyword>
<dbReference type="Gene3D" id="3.40.50.1820">
    <property type="entry name" value="alpha/beta hydrolase"/>
    <property type="match status" value="1"/>
</dbReference>
<dbReference type="EC" id="3.4.16.-" evidence="4"/>
<dbReference type="SUPFAM" id="SSF53474">
    <property type="entry name" value="alpha/beta-Hydrolases"/>
    <property type="match status" value="1"/>
</dbReference>
<reference evidence="5" key="1">
    <citation type="submission" date="2022-12" db="EMBL/GenBank/DDBJ databases">
        <title>Draft genome assemblies for two species of Escallonia (Escalloniales).</title>
        <authorList>
            <person name="Chanderbali A."/>
            <person name="Dervinis C."/>
            <person name="Anghel I."/>
            <person name="Soltis D."/>
            <person name="Soltis P."/>
            <person name="Zapata F."/>
        </authorList>
    </citation>
    <scope>NUCLEOTIDE SEQUENCE</scope>
    <source>
        <strain evidence="5">UCBG64.0493</strain>
        <tissue evidence="5">Leaf</tissue>
    </source>
</reference>
<evidence type="ECO:0000256" key="4">
    <source>
        <dbReference type="RuleBase" id="RU361156"/>
    </source>
</evidence>
<keyword evidence="4" id="KW-0378">Hydrolase</keyword>
<dbReference type="Proteomes" id="UP001188597">
    <property type="component" value="Unassembled WGS sequence"/>
</dbReference>
<name>A0AA88VMP8_9ASTE</name>
<sequence>MTPVRNSASKLQHNSYTGTAITSSFPMKYKAQDNLVFLERWFNKFPEYKNRDFLIIGESYAGHYVPQLAHLIVQSKVKFNLKGTTVIRESTSRIQHRFNSRAVFIWSHGLTSDATYNIFTSVCNYSQIRRQIQNGNLTPVCARVINQVSSEISRFIDSYDVTLNVCLSSVHAQSEVLNQLKIDVCVEDETMQYLNWKDVQTALHARLVGVTKWTTCS</sequence>
<dbReference type="InterPro" id="IPR001563">
    <property type="entry name" value="Peptidase_S10"/>
</dbReference>
<dbReference type="GO" id="GO:0006508">
    <property type="term" value="P:proteolysis"/>
    <property type="evidence" value="ECO:0007669"/>
    <property type="project" value="UniProtKB-KW"/>
</dbReference>
<dbReference type="InterPro" id="IPR029058">
    <property type="entry name" value="AB_hydrolase_fold"/>
</dbReference>
<evidence type="ECO:0000256" key="3">
    <source>
        <dbReference type="ARBA" id="ARBA00022525"/>
    </source>
</evidence>
<evidence type="ECO:0000256" key="2">
    <source>
        <dbReference type="ARBA" id="ARBA00009431"/>
    </source>
</evidence>
<dbReference type="Gene3D" id="6.10.250.940">
    <property type="match status" value="1"/>
</dbReference>
<accession>A0AA88VMP8</accession>
<comment type="similarity">
    <text evidence="2 4">Belongs to the peptidase S10 family.</text>
</comment>
<dbReference type="InterPro" id="IPR018202">
    <property type="entry name" value="Ser_caboxypep_ser_AS"/>
</dbReference>
<organism evidence="5 6">
    <name type="scientific">Escallonia herrerae</name>
    <dbReference type="NCBI Taxonomy" id="1293975"/>
    <lineage>
        <taxon>Eukaryota</taxon>
        <taxon>Viridiplantae</taxon>
        <taxon>Streptophyta</taxon>
        <taxon>Embryophyta</taxon>
        <taxon>Tracheophyta</taxon>
        <taxon>Spermatophyta</taxon>
        <taxon>Magnoliopsida</taxon>
        <taxon>eudicotyledons</taxon>
        <taxon>Gunneridae</taxon>
        <taxon>Pentapetalae</taxon>
        <taxon>asterids</taxon>
        <taxon>campanulids</taxon>
        <taxon>Escalloniales</taxon>
        <taxon>Escalloniaceae</taxon>
        <taxon>Escallonia</taxon>
    </lineage>
</organism>
<keyword evidence="4" id="KW-0645">Protease</keyword>
<protein>
    <recommendedName>
        <fullName evidence="4">Carboxypeptidase</fullName>
        <ecNumber evidence="4">3.4.16.-</ecNumber>
    </recommendedName>
</protein>
<keyword evidence="3" id="KW-0964">Secreted</keyword>
<dbReference type="PANTHER" id="PTHR11802:SF281">
    <property type="entry name" value="CARBOXYPEPTIDASE"/>
    <property type="match status" value="1"/>
</dbReference>
<evidence type="ECO:0000313" key="5">
    <source>
        <dbReference type="EMBL" id="KAK3011592.1"/>
    </source>
</evidence>
<gene>
    <name evidence="5" type="ORF">RJ639_011427</name>
</gene>
<dbReference type="PROSITE" id="PS00131">
    <property type="entry name" value="CARBOXYPEPT_SER_SER"/>
    <property type="match status" value="1"/>
</dbReference>
<proteinExistence type="inferred from homology"/>
<dbReference type="Pfam" id="PF00450">
    <property type="entry name" value="Peptidase_S10"/>
    <property type="match status" value="1"/>
</dbReference>
<dbReference type="GO" id="GO:0004185">
    <property type="term" value="F:serine-type carboxypeptidase activity"/>
    <property type="evidence" value="ECO:0007669"/>
    <property type="project" value="UniProtKB-UniRule"/>
</dbReference>
<comment type="subcellular location">
    <subcellularLocation>
        <location evidence="1">Secreted</location>
    </subcellularLocation>
</comment>
<evidence type="ECO:0000313" key="6">
    <source>
        <dbReference type="Proteomes" id="UP001188597"/>
    </source>
</evidence>
<dbReference type="AlphaFoldDB" id="A0AA88VMP8"/>
<dbReference type="GO" id="GO:0005773">
    <property type="term" value="C:vacuole"/>
    <property type="evidence" value="ECO:0007669"/>
    <property type="project" value="TreeGrafter"/>
</dbReference>
<dbReference type="GO" id="GO:0005576">
    <property type="term" value="C:extracellular region"/>
    <property type="evidence" value="ECO:0007669"/>
    <property type="project" value="UniProtKB-SubCell"/>
</dbReference>
<dbReference type="PANTHER" id="PTHR11802">
    <property type="entry name" value="SERINE PROTEASE FAMILY S10 SERINE CARBOXYPEPTIDASE"/>
    <property type="match status" value="1"/>
</dbReference>